<dbReference type="GO" id="GO:0005524">
    <property type="term" value="F:ATP binding"/>
    <property type="evidence" value="ECO:0007669"/>
    <property type="project" value="UniProtKB-UniRule"/>
</dbReference>
<dbReference type="GO" id="GO:0000285">
    <property type="term" value="F:1-phosphatidylinositol-3-phosphate 5-kinase activity"/>
    <property type="evidence" value="ECO:0007669"/>
    <property type="project" value="TreeGrafter"/>
</dbReference>
<evidence type="ECO:0000256" key="1">
    <source>
        <dbReference type="ARBA" id="ARBA00022777"/>
    </source>
</evidence>
<accession>A0AAU9R4K6</accession>
<feature type="domain" description="PIPK" evidence="3">
    <location>
        <begin position="1"/>
        <end position="95"/>
    </location>
</feature>
<evidence type="ECO:0000256" key="2">
    <source>
        <dbReference type="PROSITE-ProRule" id="PRU00781"/>
    </source>
</evidence>
<evidence type="ECO:0000313" key="4">
    <source>
        <dbReference type="EMBL" id="CAH2033674.1"/>
    </source>
</evidence>
<organism evidence="4 5">
    <name type="scientific">Thlaspi arvense</name>
    <name type="common">Field penny-cress</name>
    <dbReference type="NCBI Taxonomy" id="13288"/>
    <lineage>
        <taxon>Eukaryota</taxon>
        <taxon>Viridiplantae</taxon>
        <taxon>Streptophyta</taxon>
        <taxon>Embryophyta</taxon>
        <taxon>Tracheophyta</taxon>
        <taxon>Spermatophyta</taxon>
        <taxon>Magnoliopsida</taxon>
        <taxon>eudicotyledons</taxon>
        <taxon>Gunneridae</taxon>
        <taxon>Pentapetalae</taxon>
        <taxon>rosids</taxon>
        <taxon>malvids</taxon>
        <taxon>Brassicales</taxon>
        <taxon>Brassicaceae</taxon>
        <taxon>Thlaspideae</taxon>
        <taxon>Thlaspi</taxon>
    </lineage>
</organism>
<dbReference type="GO" id="GO:0046854">
    <property type="term" value="P:phosphatidylinositol phosphate biosynthetic process"/>
    <property type="evidence" value="ECO:0007669"/>
    <property type="project" value="TreeGrafter"/>
</dbReference>
<keyword evidence="1 2" id="KW-0418">Kinase</keyword>
<dbReference type="EMBL" id="OU466857">
    <property type="protein sequence ID" value="CAH2033674.1"/>
    <property type="molecule type" value="Genomic_DNA"/>
</dbReference>
<dbReference type="Pfam" id="PF01504">
    <property type="entry name" value="PIP5K"/>
    <property type="match status" value="1"/>
</dbReference>
<keyword evidence="2" id="KW-0547">Nucleotide-binding</keyword>
<dbReference type="Gene3D" id="3.30.810.10">
    <property type="entry name" value="2-Layer Sandwich"/>
    <property type="match status" value="1"/>
</dbReference>
<keyword evidence="2" id="KW-0808">Transferase</keyword>
<dbReference type="InterPro" id="IPR027483">
    <property type="entry name" value="PInositol-4-P-4/5-kinase_C_sf"/>
</dbReference>
<reference evidence="4 5" key="1">
    <citation type="submission" date="2022-03" db="EMBL/GenBank/DDBJ databases">
        <authorList>
            <person name="Nunn A."/>
            <person name="Chopra R."/>
            <person name="Nunn A."/>
            <person name="Contreras Garrido A."/>
        </authorList>
    </citation>
    <scope>NUCLEOTIDE SEQUENCE [LARGE SCALE GENOMIC DNA]</scope>
</reference>
<dbReference type="Proteomes" id="UP000836841">
    <property type="component" value="Chromosome 1"/>
</dbReference>
<keyword evidence="5" id="KW-1185">Reference proteome</keyword>
<evidence type="ECO:0000259" key="3">
    <source>
        <dbReference type="PROSITE" id="PS51455"/>
    </source>
</evidence>
<dbReference type="GO" id="GO:0010008">
    <property type="term" value="C:endosome membrane"/>
    <property type="evidence" value="ECO:0007669"/>
    <property type="project" value="TreeGrafter"/>
</dbReference>
<keyword evidence="2" id="KW-0067">ATP-binding</keyword>
<dbReference type="PANTHER" id="PTHR45748">
    <property type="entry name" value="1-PHOSPHATIDYLINOSITOL 3-PHOSPHATE 5-KINASE-RELATED"/>
    <property type="match status" value="1"/>
</dbReference>
<protein>
    <recommendedName>
        <fullName evidence="3">PIPK domain-containing protein</fullName>
    </recommendedName>
</protein>
<dbReference type="InterPro" id="IPR002498">
    <property type="entry name" value="PInositol-4-P-4/5-kinase_core"/>
</dbReference>
<proteinExistence type="predicted"/>
<name>A0AAU9R4K6_THLAR</name>
<dbReference type="SUPFAM" id="SSF56104">
    <property type="entry name" value="SAICAR synthase-like"/>
    <property type="match status" value="1"/>
</dbReference>
<dbReference type="PANTHER" id="PTHR45748:SF14">
    <property type="entry name" value="1-PHOSPHATIDYLINOSITOL-3-PHOSPHATE 5-KINASE FAB1C-RELATED"/>
    <property type="match status" value="1"/>
</dbReference>
<dbReference type="PROSITE" id="PS51455">
    <property type="entry name" value="PIPK"/>
    <property type="match status" value="1"/>
</dbReference>
<gene>
    <name evidence="4" type="ORF">TAV2_LOCUS3323</name>
</gene>
<dbReference type="AlphaFoldDB" id="A0AAU9R4K6"/>
<evidence type="ECO:0000313" key="5">
    <source>
        <dbReference type="Proteomes" id="UP000836841"/>
    </source>
</evidence>
<sequence length="95" mass="11049">MEKSNKYYMVMENLFYGRKVSSVYHLKGAEGRDTSGVNKVRLDMNLLEEDPIFIGLDAKKAFEIALWNDNSFLSTIDVMDYSLLVGMDEERKQER</sequence>